<dbReference type="Gene3D" id="3.30.70.100">
    <property type="match status" value="1"/>
</dbReference>
<dbReference type="Gene3D" id="3.40.250.10">
    <property type="entry name" value="Rhodanese-like domain"/>
    <property type="match status" value="1"/>
</dbReference>
<dbReference type="InterPro" id="IPR020936">
    <property type="entry name" value="TrhO"/>
</dbReference>
<evidence type="ECO:0000259" key="2">
    <source>
        <dbReference type="PROSITE" id="PS50206"/>
    </source>
</evidence>
<dbReference type="EC" id="1.14.-.-" evidence="1"/>
<comment type="caution">
    <text evidence="3">The sequence shown here is derived from an EMBL/GenBank/DDBJ whole genome shotgun (WGS) entry which is preliminary data.</text>
</comment>
<comment type="similarity">
    <text evidence="1">Belongs to the TrhO family.</text>
</comment>
<dbReference type="Proteomes" id="UP000266483">
    <property type="component" value="Unassembled WGS sequence"/>
</dbReference>
<comment type="catalytic activity">
    <reaction evidence="1">
        <text>uridine(34) in tRNA + AH2 + O2 = 5-hydroxyuridine(34) in tRNA + A + H2O</text>
        <dbReference type="Rhea" id="RHEA:64224"/>
        <dbReference type="Rhea" id="RHEA-COMP:11727"/>
        <dbReference type="Rhea" id="RHEA-COMP:13381"/>
        <dbReference type="ChEBI" id="CHEBI:13193"/>
        <dbReference type="ChEBI" id="CHEBI:15377"/>
        <dbReference type="ChEBI" id="CHEBI:15379"/>
        <dbReference type="ChEBI" id="CHEBI:17499"/>
        <dbReference type="ChEBI" id="CHEBI:65315"/>
        <dbReference type="ChEBI" id="CHEBI:136877"/>
    </reaction>
</comment>
<reference evidence="3 4" key="1">
    <citation type="submission" date="2017-08" db="EMBL/GenBank/DDBJ databases">
        <title>Pusillimonas indicus sp. nov., a member of the family Alcaligenaceae isolated from surface seawater.</title>
        <authorList>
            <person name="Li J."/>
        </authorList>
    </citation>
    <scope>NUCLEOTIDE SEQUENCE [LARGE SCALE GENOMIC DNA]</scope>
    <source>
        <strain evidence="3 4">17-4A</strain>
    </source>
</reference>
<name>A0ABX9MZK2_9BURK</name>
<dbReference type="SUPFAM" id="SSF48695">
    <property type="entry name" value="Multiheme cytochromes"/>
    <property type="match status" value="1"/>
</dbReference>
<gene>
    <name evidence="1" type="primary">trhO</name>
    <name evidence="3" type="ORF">CJO09_04145</name>
</gene>
<dbReference type="SUPFAM" id="SSF52821">
    <property type="entry name" value="Rhodanese/Cell cycle control phosphatase"/>
    <property type="match status" value="1"/>
</dbReference>
<dbReference type="InterPro" id="IPR036280">
    <property type="entry name" value="Multihaem_cyt_sf"/>
</dbReference>
<dbReference type="InterPro" id="IPR001763">
    <property type="entry name" value="Rhodanese-like_dom"/>
</dbReference>
<dbReference type="HAMAP" id="MF_00469">
    <property type="entry name" value="TrhO"/>
    <property type="match status" value="1"/>
</dbReference>
<dbReference type="InterPro" id="IPR036873">
    <property type="entry name" value="Rhodanese-like_dom_sf"/>
</dbReference>
<keyword evidence="1" id="KW-0560">Oxidoreductase</keyword>
<dbReference type="PROSITE" id="PS50206">
    <property type="entry name" value="RHODANESE_3"/>
    <property type="match status" value="1"/>
</dbReference>
<dbReference type="SMART" id="SM00450">
    <property type="entry name" value="RHOD"/>
    <property type="match status" value="1"/>
</dbReference>
<dbReference type="Pfam" id="PF17773">
    <property type="entry name" value="UPF0176_N"/>
    <property type="match status" value="1"/>
</dbReference>
<dbReference type="EMBL" id="NQOU01000001">
    <property type="protein sequence ID" value="RII84410.1"/>
    <property type="molecule type" value="Genomic_DNA"/>
</dbReference>
<sequence>MSQILVAALYKFVRLDDFQALQAPIQQVCESHGVMGTLLLAKEGINGTIAGSAAGIRAVLDYLRSDARLATLTHKESWADTMPFYRLKVKLKREIVTMGVPDIDPETMAGQYVTPEKWNDLISDPEVVVVDVRNDYEVTIGSFQGAVNPKTESFTEFPEWVQAQSSDTGLLRKKKKVAMFCTGGIRCEKSTAYLRSQGFDEVYHLEGGILKYLETVPPEKSLWKGECFVFDERVSVGHGLTPGEYELCRACRQPLAPEDKTSVYFELGVSCPHCHDQHTPEQIGRFRERQKQIELARKRRERHIGAPIEEQKAAKQAMKEKARQAALARQAQVVTKKQA</sequence>
<dbReference type="PANTHER" id="PTHR43268:SF3">
    <property type="entry name" value="RHODANESE-LIKE DOMAIN-CONTAINING PROTEIN 7-RELATED"/>
    <property type="match status" value="1"/>
</dbReference>
<keyword evidence="1" id="KW-0819">tRNA processing</keyword>
<feature type="domain" description="Rhodanese" evidence="2">
    <location>
        <begin position="123"/>
        <end position="221"/>
    </location>
</feature>
<evidence type="ECO:0000256" key="1">
    <source>
        <dbReference type="HAMAP-Rule" id="MF_00469"/>
    </source>
</evidence>
<dbReference type="CDD" id="cd01518">
    <property type="entry name" value="RHOD_YceA"/>
    <property type="match status" value="1"/>
</dbReference>
<comment type="function">
    <text evidence="1">Catalyzes oxygen-dependent 5-hydroxyuridine (ho5U) modification at position 34 in tRNAs.</text>
</comment>
<proteinExistence type="inferred from homology"/>
<evidence type="ECO:0000313" key="3">
    <source>
        <dbReference type="EMBL" id="RII84410.1"/>
    </source>
</evidence>
<dbReference type="PANTHER" id="PTHR43268">
    <property type="entry name" value="THIOSULFATE SULFURTRANSFERASE/RHODANESE-LIKE DOMAIN-CONTAINING PROTEIN 2"/>
    <property type="match status" value="1"/>
</dbReference>
<dbReference type="NCBIfam" id="NF001136">
    <property type="entry name" value="PRK00142.1-4"/>
    <property type="match status" value="1"/>
</dbReference>
<dbReference type="Pfam" id="PF00581">
    <property type="entry name" value="Rhodanese"/>
    <property type="match status" value="1"/>
</dbReference>
<protein>
    <recommendedName>
        <fullName evidence="1">tRNA uridine(34) hydroxylase</fullName>
        <ecNumber evidence="1">1.14.-.-</ecNumber>
    </recommendedName>
    <alternativeName>
        <fullName evidence="1">tRNA hydroxylation protein O</fullName>
    </alternativeName>
</protein>
<dbReference type="InterPro" id="IPR040503">
    <property type="entry name" value="TRHO_N"/>
</dbReference>
<dbReference type="RefSeq" id="WP_119441180.1">
    <property type="nucleotide sequence ID" value="NZ_CP170494.1"/>
</dbReference>
<keyword evidence="4" id="KW-1185">Reference proteome</keyword>
<organism evidence="3 4">
    <name type="scientific">Neopusillimonas maritima</name>
    <dbReference type="NCBI Taxonomy" id="2026239"/>
    <lineage>
        <taxon>Bacteria</taxon>
        <taxon>Pseudomonadati</taxon>
        <taxon>Pseudomonadota</taxon>
        <taxon>Betaproteobacteria</taxon>
        <taxon>Burkholderiales</taxon>
        <taxon>Alcaligenaceae</taxon>
        <taxon>Neopusillimonas</taxon>
    </lineage>
</organism>
<evidence type="ECO:0000313" key="4">
    <source>
        <dbReference type="Proteomes" id="UP000266483"/>
    </source>
</evidence>
<accession>A0ABX9MZK2</accession>